<dbReference type="InterPro" id="IPR017853">
    <property type="entry name" value="GH"/>
</dbReference>
<dbReference type="InterPro" id="IPR008928">
    <property type="entry name" value="6-hairpin_glycosidase_sf"/>
</dbReference>
<feature type="domain" description="Glycosyl hydrolase family 13 catalytic" evidence="1">
    <location>
        <begin position="134"/>
        <end position="490"/>
    </location>
</feature>
<dbReference type="Pfam" id="PF12439">
    <property type="entry name" value="GDE_N"/>
    <property type="match status" value="1"/>
</dbReference>
<dbReference type="EMBL" id="JABAEW010000057">
    <property type="protein sequence ID" value="NMD88758.1"/>
    <property type="molecule type" value="Genomic_DNA"/>
</dbReference>
<dbReference type="Pfam" id="PF00128">
    <property type="entry name" value="Alpha-amylase"/>
    <property type="match status" value="1"/>
</dbReference>
<evidence type="ECO:0000313" key="3">
    <source>
        <dbReference type="Proteomes" id="UP000576225"/>
    </source>
</evidence>
<gene>
    <name evidence="2" type="ORF">HF882_19420</name>
</gene>
<dbReference type="SMART" id="SM00642">
    <property type="entry name" value="Aamy"/>
    <property type="match status" value="1"/>
</dbReference>
<protein>
    <submittedName>
        <fullName evidence="2">Glycogen debranching protein</fullName>
    </submittedName>
</protein>
<dbReference type="RefSeq" id="WP_168963790.1">
    <property type="nucleotide sequence ID" value="NZ_JABAEW010000057.1"/>
</dbReference>
<evidence type="ECO:0000313" key="2">
    <source>
        <dbReference type="EMBL" id="NMD88758.1"/>
    </source>
</evidence>
<dbReference type="SUPFAM" id="SSF51445">
    <property type="entry name" value="(Trans)glycosidases"/>
    <property type="match status" value="1"/>
</dbReference>
<dbReference type="SUPFAM" id="SSF48208">
    <property type="entry name" value="Six-hairpin glycosidases"/>
    <property type="match status" value="1"/>
</dbReference>
<accession>A0A848AZU1</accession>
<comment type="caution">
    <text evidence="2">The sequence shown here is derived from an EMBL/GenBank/DDBJ whole genome shotgun (WGS) entry which is preliminary data.</text>
</comment>
<dbReference type="InterPro" id="IPR012341">
    <property type="entry name" value="6hp_glycosidase-like_sf"/>
</dbReference>
<dbReference type="InterPro" id="IPR010401">
    <property type="entry name" value="AGL/Gdb1"/>
</dbReference>
<dbReference type="GO" id="GO:0005980">
    <property type="term" value="P:glycogen catabolic process"/>
    <property type="evidence" value="ECO:0007669"/>
    <property type="project" value="InterPro"/>
</dbReference>
<dbReference type="Proteomes" id="UP000576225">
    <property type="component" value="Unassembled WGS sequence"/>
</dbReference>
<dbReference type="InterPro" id="IPR024742">
    <property type="entry name" value="Glycogen_debranch_N"/>
</dbReference>
<dbReference type="InterPro" id="IPR006047">
    <property type="entry name" value="GH13_cat_dom"/>
</dbReference>
<dbReference type="GO" id="GO:0004134">
    <property type="term" value="F:4-alpha-glucanotransferase activity"/>
    <property type="evidence" value="ECO:0007669"/>
    <property type="project" value="InterPro"/>
</dbReference>
<dbReference type="PANTHER" id="PTHR10569:SF2">
    <property type="entry name" value="GLYCOGEN DEBRANCHING ENZYME"/>
    <property type="match status" value="1"/>
</dbReference>
<dbReference type="InterPro" id="IPR032790">
    <property type="entry name" value="GDE_C"/>
</dbReference>
<proteinExistence type="predicted"/>
<dbReference type="Pfam" id="PF06202">
    <property type="entry name" value="GDE_C"/>
    <property type="match status" value="1"/>
</dbReference>
<organism evidence="2 3">
    <name type="scientific">Victivallis vadensis</name>
    <dbReference type="NCBI Taxonomy" id="172901"/>
    <lineage>
        <taxon>Bacteria</taxon>
        <taxon>Pseudomonadati</taxon>
        <taxon>Lentisphaerota</taxon>
        <taxon>Lentisphaeria</taxon>
        <taxon>Victivallales</taxon>
        <taxon>Victivallaceae</taxon>
        <taxon>Victivallis</taxon>
    </lineage>
</organism>
<reference evidence="2 3" key="1">
    <citation type="submission" date="2020-04" db="EMBL/GenBank/DDBJ databases">
        <authorList>
            <person name="Hitch T.C.A."/>
            <person name="Wylensek D."/>
            <person name="Clavel T."/>
        </authorList>
    </citation>
    <scope>NUCLEOTIDE SEQUENCE [LARGE SCALE GENOMIC DNA]</scope>
    <source>
        <strain evidence="2 3">COR2-253-APC-1A</strain>
    </source>
</reference>
<sequence length="1416" mass="157269">MEFIHSESTIMQQSIRPARTIFHTGDTVTFRLDGIPADRDGTAVVRTNIGRAAIRRAEIVARTDQHRALAGLDWHDLPMKAVAPGVAELTLPFTEIGIFEAKCSFLPADRSAILWPEGENFRFKVCSANAAAGNTIYSAFVRQFGANMDKAVSAPDPEELAELDRRGYTVIPPSGTFRALKKQLDHIFNKLGCRILQLLPIHPAPTQYGRMGRYGSPFASLDYFNVDPALADFDPKATPLEQFGELVDAVHARNGRIFLDIPVNHTGWASKLQGEHPDYFVRKADGAFESPGAWGVVWADLCKLDYTDPKVHQLMAKVFLFWCRRHVDGFRCDAGYMLPEAAWNYIVARVREEFPDTVFLLEGLGGPLKVQERLLGYSGLTWGYSELFQNYTRDQISRYFPYVDQCSALYGTLVNFAETHDNMRLAASGRVYARLRFLVAALLAENGAFGFANGAEFFATEKIDVHGAGALNWGASPNLIEVIRKLTLLNADHPAFLAGSHVELIQKGGGNVLAARRTAADGKTRVLVLLNLDCDRAAAVHWPVADCPGEGTDLLSGRRITFRHEFNELNYELAPGEGLCIDFTDYRLPDPVPGREPAPVERQRADAMARSILVALGGLEAGGATAEPGKAMLADPVAFAAASSGIDPAPVTRYRVESDPHRRVMLPPGDVLLVKGHSRFRVEIRHGDRNLRLAASLPSADGRHHLAMIALPPNHLTSMISLSIRLTVFESEEKIVKSSGELVQLPQPDRCRIRQENSAVEHPLGDLYAFAANRFGGISYFSAAWGRLTSKYEAILAANINRSYPVDRHVMFTRCRAWLVVNGYSRSIELDNLIAFNAQPDNRARWLFALPAGQGCRAILEIEMEGAFNTDAVRFHFRRHCSCDRPGELPDSTPAKLILRPDLEDRINHQVTKAFAGPEQRFPAAVRSLENGFDFTPAERRLALRAEGGSFHSQPEWYYMVDLPSERYYGLEDKTDLFSPGYFEYHLEGGQTATLTAFADAADRPIPDGIEWPEQREYPSSTGPDELFEPAMRRFVVKRDEFSTVIAGYPWFLDWGRDTLIALRGLVAGNFRPEAEAIIRQFALFERNGTIPNMIRGLDDANRDTSDAPLYLIVATRDYVDAAGSAAILDADCGGRTLRNVLVSIVENYRRGTPNGIVMDSDSALIFSPSHFTWMDTNFPAGTPREGYPVEIQALWFAALDFLGREEPEYRKLSRRVAASIERYFFQLPGRCSDCLHARRGVPARAAVPDDHIRPNQLLAVTLGAVTDPAKCRLILTNSEELLVPGGIRSLADRPVACRLPVERNGVLLNDPEHPYRGRYCGPEDTSRKVAYHNGTVWSWPFPAYCEALYRLGGEPVRKRALAILMSAAGYFETGVIGQLPEVADGDAPHRQGGCPAQAWSGSEFFRVYELLKRSL</sequence>
<dbReference type="PANTHER" id="PTHR10569">
    <property type="entry name" value="GLYCOGEN DEBRANCHING ENZYME"/>
    <property type="match status" value="1"/>
</dbReference>
<evidence type="ECO:0000259" key="1">
    <source>
        <dbReference type="SMART" id="SM00642"/>
    </source>
</evidence>
<dbReference type="GO" id="GO:0004135">
    <property type="term" value="F:amylo-alpha-1,6-glucosidase activity"/>
    <property type="evidence" value="ECO:0007669"/>
    <property type="project" value="InterPro"/>
</dbReference>
<name>A0A848AZU1_9BACT</name>
<dbReference type="Gene3D" id="1.50.10.10">
    <property type="match status" value="1"/>
</dbReference>
<dbReference type="Gene3D" id="3.20.20.80">
    <property type="entry name" value="Glycosidases"/>
    <property type="match status" value="1"/>
</dbReference>